<sequence length="164" mass="16976">MEYTQSLDLLLLMNGVGTVGRLVPNYLGDLLGPINVFVPVALMAGVCQLCWMGVTNPAGLYAWACFYGIAAGGIQSIFPASLSSLTTDLRKTGVRMGMVFTTNSFATLIGPPIAGAIISASGGSYYGAQAFAGAVLLVGTGFLAAARIARMRRLGGGCEDTRID</sequence>
<dbReference type="GO" id="GO:0022857">
    <property type="term" value="F:transmembrane transporter activity"/>
    <property type="evidence" value="ECO:0007669"/>
    <property type="project" value="InterPro"/>
</dbReference>
<evidence type="ECO:0000256" key="3">
    <source>
        <dbReference type="SAM" id="Phobius"/>
    </source>
</evidence>
<dbReference type="GO" id="GO:0016020">
    <property type="term" value="C:membrane"/>
    <property type="evidence" value="ECO:0007669"/>
    <property type="project" value="UniProtKB-SubCell"/>
</dbReference>
<dbReference type="OrthoDB" id="5212574at2759"/>
<protein>
    <submittedName>
        <fullName evidence="4">Putative major facilitator superfamily transporter protein</fullName>
    </submittedName>
</protein>
<evidence type="ECO:0000256" key="1">
    <source>
        <dbReference type="ARBA" id="ARBA00004141"/>
    </source>
</evidence>
<keyword evidence="5" id="KW-1185">Reference proteome</keyword>
<dbReference type="Proteomes" id="UP000014074">
    <property type="component" value="Unassembled WGS sequence"/>
</dbReference>
<dbReference type="PANTHER" id="PTHR11360:SF130">
    <property type="entry name" value="MAJOR FACILITATOR SUPERFAMILY (MFS) PROFILE DOMAIN-CONTAINING PROTEIN-RELATED"/>
    <property type="match status" value="1"/>
</dbReference>
<dbReference type="AlphaFoldDB" id="R8BSM5"/>
<dbReference type="Pfam" id="PF07690">
    <property type="entry name" value="MFS_1"/>
    <property type="match status" value="1"/>
</dbReference>
<evidence type="ECO:0000313" key="4">
    <source>
        <dbReference type="EMBL" id="EOO02324.1"/>
    </source>
</evidence>
<feature type="transmembrane region" description="Helical" evidence="3">
    <location>
        <begin position="60"/>
        <end position="78"/>
    </location>
</feature>
<dbReference type="SUPFAM" id="SSF103473">
    <property type="entry name" value="MFS general substrate transporter"/>
    <property type="match status" value="1"/>
</dbReference>
<dbReference type="Gene3D" id="1.20.1250.20">
    <property type="entry name" value="MFS general substrate transporter like domains"/>
    <property type="match status" value="1"/>
</dbReference>
<comment type="subcellular location">
    <subcellularLocation>
        <location evidence="1">Membrane</location>
        <topology evidence="1">Multi-pass membrane protein</topology>
    </subcellularLocation>
</comment>
<dbReference type="InterPro" id="IPR036259">
    <property type="entry name" value="MFS_trans_sf"/>
</dbReference>
<keyword evidence="3" id="KW-0812">Transmembrane</keyword>
<feature type="transmembrane region" description="Helical" evidence="3">
    <location>
        <begin position="99"/>
        <end position="120"/>
    </location>
</feature>
<keyword evidence="3" id="KW-0472">Membrane</keyword>
<dbReference type="eggNOG" id="KOG2504">
    <property type="taxonomic scope" value="Eukaryota"/>
</dbReference>
<feature type="transmembrane region" description="Helical" evidence="3">
    <location>
        <begin position="36"/>
        <end position="54"/>
    </location>
</feature>
<gene>
    <name evidence="4" type="ORF">UCRPA7_2167</name>
</gene>
<dbReference type="KEGG" id="tmn:UCRPA7_2167"/>
<feature type="transmembrane region" description="Helical" evidence="3">
    <location>
        <begin position="126"/>
        <end position="146"/>
    </location>
</feature>
<proteinExistence type="inferred from homology"/>
<dbReference type="PANTHER" id="PTHR11360">
    <property type="entry name" value="MONOCARBOXYLATE TRANSPORTER"/>
    <property type="match status" value="1"/>
</dbReference>
<accession>R8BSM5</accession>
<dbReference type="InterPro" id="IPR050327">
    <property type="entry name" value="Proton-linked_MCT"/>
</dbReference>
<evidence type="ECO:0000313" key="5">
    <source>
        <dbReference type="Proteomes" id="UP000014074"/>
    </source>
</evidence>
<organism evidence="4 5">
    <name type="scientific">Phaeoacremonium minimum (strain UCR-PA7)</name>
    <name type="common">Esca disease fungus</name>
    <name type="synonym">Togninia minima</name>
    <dbReference type="NCBI Taxonomy" id="1286976"/>
    <lineage>
        <taxon>Eukaryota</taxon>
        <taxon>Fungi</taxon>
        <taxon>Dikarya</taxon>
        <taxon>Ascomycota</taxon>
        <taxon>Pezizomycotina</taxon>
        <taxon>Sordariomycetes</taxon>
        <taxon>Sordariomycetidae</taxon>
        <taxon>Togniniales</taxon>
        <taxon>Togniniaceae</taxon>
        <taxon>Phaeoacremonium</taxon>
    </lineage>
</organism>
<dbReference type="HOGENOM" id="CLU_001265_1_4_1"/>
<evidence type="ECO:0000256" key="2">
    <source>
        <dbReference type="ARBA" id="ARBA00006727"/>
    </source>
</evidence>
<dbReference type="GeneID" id="19322389"/>
<name>R8BSM5_PHAM7</name>
<dbReference type="EMBL" id="KB932925">
    <property type="protein sequence ID" value="EOO02324.1"/>
    <property type="molecule type" value="Genomic_DNA"/>
</dbReference>
<comment type="similarity">
    <text evidence="2">Belongs to the major facilitator superfamily. Monocarboxylate porter (TC 2.A.1.13) family.</text>
</comment>
<keyword evidence="3" id="KW-1133">Transmembrane helix</keyword>
<dbReference type="InterPro" id="IPR011701">
    <property type="entry name" value="MFS"/>
</dbReference>
<dbReference type="RefSeq" id="XP_007912924.1">
    <property type="nucleotide sequence ID" value="XM_007914733.1"/>
</dbReference>
<reference evidence="5" key="1">
    <citation type="journal article" date="2013" name="Genome Announc.">
        <title>Draft genome sequence of the ascomycete Phaeoacremonium aleophilum strain UCR-PA7, a causal agent of the esca disease complex in grapevines.</title>
        <authorList>
            <person name="Blanco-Ulate B."/>
            <person name="Rolshausen P."/>
            <person name="Cantu D."/>
        </authorList>
    </citation>
    <scope>NUCLEOTIDE SEQUENCE [LARGE SCALE GENOMIC DNA]</scope>
    <source>
        <strain evidence="5">UCR-PA7</strain>
    </source>
</reference>